<name>X1ALM9_9ZZZZ</name>
<reference evidence="2" key="1">
    <citation type="journal article" date="2014" name="Front. Microbiol.">
        <title>High frequency of phylogenetically diverse reductive dehalogenase-homologous genes in deep subseafloor sedimentary metagenomes.</title>
        <authorList>
            <person name="Kawai M."/>
            <person name="Futagami T."/>
            <person name="Toyoda A."/>
            <person name="Takaki Y."/>
            <person name="Nishi S."/>
            <person name="Hori S."/>
            <person name="Arai W."/>
            <person name="Tsubouchi T."/>
            <person name="Morono Y."/>
            <person name="Uchiyama I."/>
            <person name="Ito T."/>
            <person name="Fujiyama A."/>
            <person name="Inagaki F."/>
            <person name="Takami H."/>
        </authorList>
    </citation>
    <scope>NUCLEOTIDE SEQUENCE</scope>
    <source>
        <strain evidence="2">Expedition CK06-06</strain>
    </source>
</reference>
<protein>
    <recommendedName>
        <fullName evidence="1">Rhamnogalacturonase A/B/Epimerase-like pectate lyase domain-containing protein</fullName>
    </recommendedName>
</protein>
<dbReference type="InterPro" id="IPR012334">
    <property type="entry name" value="Pectin_lyas_fold"/>
</dbReference>
<dbReference type="InterPro" id="IPR024535">
    <property type="entry name" value="RHGA/B-epi-like_pectate_lyase"/>
</dbReference>
<feature type="domain" description="Rhamnogalacturonase A/B/Epimerase-like pectate lyase" evidence="1">
    <location>
        <begin position="217"/>
        <end position="273"/>
    </location>
</feature>
<dbReference type="Pfam" id="PF12708">
    <property type="entry name" value="Pect-lyase_RHGA_epim"/>
    <property type="match status" value="1"/>
</dbReference>
<organism evidence="2">
    <name type="scientific">marine sediment metagenome</name>
    <dbReference type="NCBI Taxonomy" id="412755"/>
    <lineage>
        <taxon>unclassified sequences</taxon>
        <taxon>metagenomes</taxon>
        <taxon>ecological metagenomes</taxon>
    </lineage>
</organism>
<feature type="non-terminal residue" evidence="2">
    <location>
        <position position="1"/>
    </location>
</feature>
<proteinExistence type="predicted"/>
<sequence>GLVGLEGGCGSGGSHAGITIIGGKIGMDLQETQPAPTITGITLVNQRETAILYGGRQALCAVGIRVLSESTGPVIKIAPEWDVHFQGPLVLIDSEIVFNNTGDENLVLSANRSFYLRNVYVNGAAAIAVLRNGPGLAGNPRGWLHIKEYAQRIKPKPYRGLQYESSICIDGRVRADTYVDTEPNRVPRKDLQPRHLWSTVFPSWQSENAANVKRSPYKAKGDGVTDDTVALQKAIDTSETVFLPKGIYRVTRTIRLRPDTKIIGIGKAFSILAVRGAEGYFTDNADPRPVLETADTKYGQTVMAFCGIHVPYEVPGAYALKWCSGRDSICRDVGYMLMPAVGYGARIPGHAPRITPFVKVCGNGGGKWYNFELGKGLADPGYRQILVEGTSEPLSFYHCCPEGARSEANMEIRNAQNVSLYGVKGEGNTYILWIRDCDHIGVFGYGGNASAREGDALFRIEDTPNFVMANIVDHPMPKGKKAIRGAVGTDPEKYHMIIEQAPDAKIVKTSPLDRPVLYRRGNPQ</sequence>
<evidence type="ECO:0000259" key="1">
    <source>
        <dbReference type="Pfam" id="PF12708"/>
    </source>
</evidence>
<dbReference type="SUPFAM" id="SSF51126">
    <property type="entry name" value="Pectin lyase-like"/>
    <property type="match status" value="1"/>
</dbReference>
<dbReference type="AlphaFoldDB" id="X1ALM9"/>
<dbReference type="InterPro" id="IPR011050">
    <property type="entry name" value="Pectin_lyase_fold/virulence"/>
</dbReference>
<evidence type="ECO:0000313" key="2">
    <source>
        <dbReference type="EMBL" id="GAG73323.1"/>
    </source>
</evidence>
<gene>
    <name evidence="2" type="ORF">S01H4_06002</name>
</gene>
<dbReference type="Gene3D" id="2.160.20.10">
    <property type="entry name" value="Single-stranded right-handed beta-helix, Pectin lyase-like"/>
    <property type="match status" value="2"/>
</dbReference>
<comment type="caution">
    <text evidence="2">The sequence shown here is derived from an EMBL/GenBank/DDBJ whole genome shotgun (WGS) entry which is preliminary data.</text>
</comment>
<dbReference type="EMBL" id="BART01001801">
    <property type="protein sequence ID" value="GAG73323.1"/>
    <property type="molecule type" value="Genomic_DNA"/>
</dbReference>
<accession>X1ALM9</accession>